<dbReference type="Proteomes" id="UP000176192">
    <property type="component" value="Unassembled WGS sequence"/>
</dbReference>
<evidence type="ECO:0000259" key="1">
    <source>
        <dbReference type="Pfam" id="PF00535"/>
    </source>
</evidence>
<dbReference type="AlphaFoldDB" id="A0A1F6Y9R0"/>
<dbReference type="InterPro" id="IPR050834">
    <property type="entry name" value="Glycosyltransf_2"/>
</dbReference>
<name>A0A1F6Y9R0_9BACT</name>
<dbReference type="Gene3D" id="3.90.550.10">
    <property type="entry name" value="Spore Coat Polysaccharide Biosynthesis Protein SpsA, Chain A"/>
    <property type="match status" value="1"/>
</dbReference>
<dbReference type="EMBL" id="MFVV01000025">
    <property type="protein sequence ID" value="OGJ03076.1"/>
    <property type="molecule type" value="Genomic_DNA"/>
</dbReference>
<comment type="caution">
    <text evidence="2">The sequence shown here is derived from an EMBL/GenBank/DDBJ whole genome shotgun (WGS) entry which is preliminary data.</text>
</comment>
<protein>
    <recommendedName>
        <fullName evidence="1">Glycosyltransferase 2-like domain-containing protein</fullName>
    </recommendedName>
</protein>
<dbReference type="SUPFAM" id="SSF53448">
    <property type="entry name" value="Nucleotide-diphospho-sugar transferases"/>
    <property type="match status" value="1"/>
</dbReference>
<dbReference type="PANTHER" id="PTHR43685">
    <property type="entry name" value="GLYCOSYLTRANSFERASE"/>
    <property type="match status" value="1"/>
</dbReference>
<evidence type="ECO:0000313" key="3">
    <source>
        <dbReference type="Proteomes" id="UP000176192"/>
    </source>
</evidence>
<dbReference type="InterPro" id="IPR029044">
    <property type="entry name" value="Nucleotide-diphossugar_trans"/>
</dbReference>
<accession>A0A1F6Y9R0</accession>
<evidence type="ECO:0000313" key="2">
    <source>
        <dbReference type="EMBL" id="OGJ03076.1"/>
    </source>
</evidence>
<dbReference type="PANTHER" id="PTHR43685:SF3">
    <property type="entry name" value="SLR2126 PROTEIN"/>
    <property type="match status" value="1"/>
</dbReference>
<sequence>MAISYSVIISTYNRANLLRQCLDALSNQSVPVSEYEIIIVNDGSTDNTAEAVRDFRKNHPGLNIVYKEQKNGGPSKGRNAGIALAKGDIVFFTDDDCIVPDRWIETLAEGYKKHPEVAGVGGWYENAKEILAKSWYARYMDHMFYRMFKERGISDKEINNNIFSRNPAGNTSNMSYRRDILIKVGGFDEKVGFVGLIDLELKKRVMDLGFPLLYIPYNVLHLKPLGAKEIVRKYFNRGRGFCHICKKNPELFYYYNPYSVRYPVKKHENARKKFSFRFISFTESLFQRLGWYYQTMLEK</sequence>
<reference evidence="2 3" key="1">
    <citation type="journal article" date="2016" name="Nat. Commun.">
        <title>Thousands of microbial genomes shed light on interconnected biogeochemical processes in an aquifer system.</title>
        <authorList>
            <person name="Anantharaman K."/>
            <person name="Brown C.T."/>
            <person name="Hug L.A."/>
            <person name="Sharon I."/>
            <person name="Castelle C.J."/>
            <person name="Probst A.J."/>
            <person name="Thomas B.C."/>
            <person name="Singh A."/>
            <person name="Wilkins M.J."/>
            <person name="Karaoz U."/>
            <person name="Brodie E.L."/>
            <person name="Williams K.H."/>
            <person name="Hubbard S.S."/>
            <person name="Banfield J.F."/>
        </authorList>
    </citation>
    <scope>NUCLEOTIDE SEQUENCE [LARGE SCALE GENOMIC DNA]</scope>
</reference>
<proteinExistence type="predicted"/>
<dbReference type="Pfam" id="PF00535">
    <property type="entry name" value="Glycos_transf_2"/>
    <property type="match status" value="1"/>
</dbReference>
<gene>
    <name evidence="2" type="ORF">A3G06_02240</name>
</gene>
<dbReference type="STRING" id="1801797.A3G06_02240"/>
<feature type="domain" description="Glycosyltransferase 2-like" evidence="1">
    <location>
        <begin position="6"/>
        <end position="184"/>
    </location>
</feature>
<organism evidence="2 3">
    <name type="scientific">Candidatus Nomurabacteria bacterium RIFCSPLOWO2_12_FULL_46_14</name>
    <dbReference type="NCBI Taxonomy" id="1801797"/>
    <lineage>
        <taxon>Bacteria</taxon>
        <taxon>Candidatus Nomuraibacteriota</taxon>
    </lineage>
</organism>
<dbReference type="InterPro" id="IPR001173">
    <property type="entry name" value="Glyco_trans_2-like"/>
</dbReference>